<comment type="caution">
    <text evidence="3">The sequence shown here is derived from an EMBL/GenBank/DDBJ whole genome shotgun (WGS) entry which is preliminary data.</text>
</comment>
<sequence>MTPDIVEKAALVALLREPHVRWSEVTAEIVDRGNVHDVLDRRTSGQDPLFALGHVDDAVREAARLIHKWEGEGIGVHAFYEDTYPEQLRDVHEMPPLLFTRGTVVPDRRSVAVVGTRRASERGLEIAHSVATALAKSGITVVSGLALGIDTAAHEAALATGGRTAAVLGTGIREHYPSQNAQLQERIASSGLLMSQFWPDSPPTKKTFPMRNAVMSGYASATAVIEAPWKSGARIQARLALKHGRPVVMPRELLEHDWAREYSMLPGVHVVDSLAELLSVVECLVDDAMSGYEKLRSLANRVQI</sequence>
<dbReference type="SUPFAM" id="SSF102405">
    <property type="entry name" value="MCP/YpsA-like"/>
    <property type="match status" value="1"/>
</dbReference>
<keyword evidence="4" id="KW-1185">Reference proteome</keyword>
<reference evidence="3 4" key="1">
    <citation type="submission" date="2020-02" db="EMBL/GenBank/DDBJ databases">
        <authorList>
            <person name="Li X.-J."/>
            <person name="Feng X.-M."/>
        </authorList>
    </citation>
    <scope>NUCLEOTIDE SEQUENCE [LARGE SCALE GENOMIC DNA]</scope>
    <source>
        <strain evidence="3 4">CGMCC 4.7225</strain>
    </source>
</reference>
<organism evidence="3 4">
    <name type="scientific">Phytoactinopolyspora alkaliphila</name>
    <dbReference type="NCBI Taxonomy" id="1783498"/>
    <lineage>
        <taxon>Bacteria</taxon>
        <taxon>Bacillati</taxon>
        <taxon>Actinomycetota</taxon>
        <taxon>Actinomycetes</taxon>
        <taxon>Jiangellales</taxon>
        <taxon>Jiangellaceae</taxon>
        <taxon>Phytoactinopolyspora</taxon>
    </lineage>
</organism>
<gene>
    <name evidence="3" type="ORF">G1H11_11095</name>
</gene>
<dbReference type="Gene3D" id="3.40.50.450">
    <property type="match status" value="1"/>
</dbReference>
<evidence type="ECO:0000259" key="2">
    <source>
        <dbReference type="Pfam" id="PF02481"/>
    </source>
</evidence>
<dbReference type="AlphaFoldDB" id="A0A6N9YLR3"/>
<name>A0A6N9YLR3_9ACTN</name>
<dbReference type="GO" id="GO:0009294">
    <property type="term" value="P:DNA-mediated transformation"/>
    <property type="evidence" value="ECO:0007669"/>
    <property type="project" value="InterPro"/>
</dbReference>
<dbReference type="PANTHER" id="PTHR43022:SF1">
    <property type="entry name" value="PROTEIN SMF"/>
    <property type="match status" value="1"/>
</dbReference>
<dbReference type="InterPro" id="IPR003488">
    <property type="entry name" value="DprA"/>
</dbReference>
<evidence type="ECO:0000256" key="1">
    <source>
        <dbReference type="ARBA" id="ARBA00006525"/>
    </source>
</evidence>
<feature type="domain" description="Smf/DprA SLOG" evidence="2">
    <location>
        <begin position="78"/>
        <end position="249"/>
    </location>
</feature>
<dbReference type="EMBL" id="JAAGOB010000005">
    <property type="protein sequence ID" value="NED95857.1"/>
    <property type="molecule type" value="Genomic_DNA"/>
</dbReference>
<dbReference type="Proteomes" id="UP000469185">
    <property type="component" value="Unassembled WGS sequence"/>
</dbReference>
<evidence type="ECO:0000313" key="3">
    <source>
        <dbReference type="EMBL" id="NED95857.1"/>
    </source>
</evidence>
<dbReference type="InterPro" id="IPR057666">
    <property type="entry name" value="DrpA_SLOG"/>
</dbReference>
<proteinExistence type="inferred from homology"/>
<evidence type="ECO:0000313" key="4">
    <source>
        <dbReference type="Proteomes" id="UP000469185"/>
    </source>
</evidence>
<dbReference type="PANTHER" id="PTHR43022">
    <property type="entry name" value="PROTEIN SMF"/>
    <property type="match status" value="1"/>
</dbReference>
<dbReference type="Pfam" id="PF02481">
    <property type="entry name" value="DNA_processg_A"/>
    <property type="match status" value="1"/>
</dbReference>
<dbReference type="RefSeq" id="WP_163818623.1">
    <property type="nucleotide sequence ID" value="NZ_JAAGOB010000005.1"/>
</dbReference>
<accession>A0A6N9YLR3</accession>
<comment type="similarity">
    <text evidence="1">Belongs to the DprA/Smf family.</text>
</comment>
<protein>
    <submittedName>
        <fullName evidence="3">DNA-processing protein DprA</fullName>
    </submittedName>
</protein>